<dbReference type="RefSeq" id="WP_046479409.1">
    <property type="nucleotide sequence ID" value="NZ_LN829118.1"/>
</dbReference>
<dbReference type="AlphaFoldDB" id="A0A0D6JKY5"/>
<evidence type="ECO:0000313" key="3">
    <source>
        <dbReference type="EMBL" id="CPR22320.1"/>
    </source>
</evidence>
<dbReference type="Pfam" id="PF01928">
    <property type="entry name" value="CYTH"/>
    <property type="match status" value="1"/>
</dbReference>
<proteinExistence type="predicted"/>
<organism evidence="3 4">
    <name type="scientific">Candidatus Filomicrobium marinum</name>
    <dbReference type="NCBI Taxonomy" id="1608628"/>
    <lineage>
        <taxon>Bacteria</taxon>
        <taxon>Pseudomonadati</taxon>
        <taxon>Pseudomonadota</taxon>
        <taxon>Alphaproteobacteria</taxon>
        <taxon>Hyphomicrobiales</taxon>
        <taxon>Hyphomicrobiaceae</taxon>
        <taxon>Filomicrobium</taxon>
    </lineage>
</organism>
<accession>A0A0D6JKY5</accession>
<dbReference type="InterPro" id="IPR023577">
    <property type="entry name" value="CYTH_domain"/>
</dbReference>
<feature type="active site" description="Proton acceptor" evidence="1">
    <location>
        <position position="30"/>
    </location>
</feature>
<evidence type="ECO:0000259" key="2">
    <source>
        <dbReference type="PROSITE" id="PS51707"/>
    </source>
</evidence>
<dbReference type="OrthoDB" id="9805588at2"/>
<dbReference type="InterPro" id="IPR012042">
    <property type="entry name" value="NeuTTM/CthTTM-like"/>
</dbReference>
<evidence type="ECO:0000256" key="1">
    <source>
        <dbReference type="PIRSR" id="PIRSR016487-1"/>
    </source>
</evidence>
<dbReference type="PIRSF" id="PIRSF016487">
    <property type="entry name" value="CYTH_UCP016487"/>
    <property type="match status" value="1"/>
</dbReference>
<name>A0A0D6JKY5_9HYPH</name>
<gene>
    <name evidence="3" type="ORF">YBN1229_v1_3753</name>
</gene>
<feature type="domain" description="CYTH" evidence="2">
    <location>
        <begin position="2"/>
        <end position="149"/>
    </location>
</feature>
<dbReference type="InterPro" id="IPR033469">
    <property type="entry name" value="CYTH-like_dom_sf"/>
</dbReference>
<dbReference type="Proteomes" id="UP000033187">
    <property type="component" value="Chromosome 1"/>
</dbReference>
<dbReference type="PANTHER" id="PTHR40114:SF1">
    <property type="entry name" value="SLR0698 PROTEIN"/>
    <property type="match status" value="1"/>
</dbReference>
<dbReference type="KEGG" id="fiy:BN1229_v1_3753"/>
<dbReference type="EMBL" id="LN829119">
    <property type="protein sequence ID" value="CPR22320.1"/>
    <property type="molecule type" value="Genomic_DNA"/>
</dbReference>
<reference evidence="4" key="1">
    <citation type="submission" date="2015-02" db="EMBL/GenBank/DDBJ databases">
        <authorList>
            <person name="Chooi Y.-H."/>
        </authorList>
    </citation>
    <scope>NUCLEOTIDE SEQUENCE [LARGE SCALE GENOMIC DNA]</scope>
    <source>
        <strain evidence="4">strain Y</strain>
    </source>
</reference>
<dbReference type="KEGG" id="fil:BN1229_v1_3763"/>
<dbReference type="PANTHER" id="PTHR40114">
    <property type="entry name" value="SLR0698 PROTEIN"/>
    <property type="match status" value="1"/>
</dbReference>
<keyword evidence="4" id="KW-1185">Reference proteome</keyword>
<evidence type="ECO:0000313" key="4">
    <source>
        <dbReference type="Proteomes" id="UP000033187"/>
    </source>
</evidence>
<dbReference type="CDD" id="cd07891">
    <property type="entry name" value="CYTH-like_CthTTM-like_1"/>
    <property type="match status" value="1"/>
</dbReference>
<dbReference type="SMART" id="SM01118">
    <property type="entry name" value="CYTH"/>
    <property type="match status" value="1"/>
</dbReference>
<dbReference type="Gene3D" id="2.40.320.10">
    <property type="entry name" value="Hypothetical Protein Pfu-838710-001"/>
    <property type="match status" value="1"/>
</dbReference>
<dbReference type="SUPFAM" id="SSF55154">
    <property type="entry name" value="CYTH-like phosphatases"/>
    <property type="match status" value="1"/>
</dbReference>
<dbReference type="PROSITE" id="PS51707">
    <property type="entry name" value="CYTH"/>
    <property type="match status" value="1"/>
</dbReference>
<protein>
    <submittedName>
        <fullName evidence="3">Adenylate cyclase</fullName>
    </submittedName>
</protein>
<sequence length="156" mass="17797">MALEIERKYRVANKEWKPLASAKKHIRQAYLADTEQISLRVRIKDATTATLTIKTATPGHTRQEFEYPIPLADAEELLQARTGSVVVKTRHIVPAGNLAWEIDVFEGENAGLVLAEIELEHADQPFEHPAWLGEEVTFDRRFYNSELARVPFSQWS</sequence>